<gene>
    <name evidence="2" type="ORF">JAZ07_00490</name>
</gene>
<reference evidence="2" key="1">
    <citation type="journal article" date="2021" name="Proc. Natl. Acad. Sci. U.S.A.">
        <title>Global biogeography of chemosynthetic symbionts reveals both localized and globally distributed symbiont groups. .</title>
        <authorList>
            <person name="Osvatic J.T."/>
            <person name="Wilkins L.G.E."/>
            <person name="Leibrecht L."/>
            <person name="Leray M."/>
            <person name="Zauner S."/>
            <person name="Polzin J."/>
            <person name="Camacho Y."/>
            <person name="Gros O."/>
            <person name="van Gils J.A."/>
            <person name="Eisen J.A."/>
            <person name="Petersen J.M."/>
            <person name="Yuen B."/>
        </authorList>
    </citation>
    <scope>NUCLEOTIDE SEQUENCE</scope>
    <source>
        <strain evidence="2">MAGclacostrist064TRANS</strain>
    </source>
</reference>
<evidence type="ECO:0000256" key="1">
    <source>
        <dbReference type="SAM" id="SignalP"/>
    </source>
</evidence>
<name>A0A9E4K9Y6_9GAMM</name>
<dbReference type="AlphaFoldDB" id="A0A9E4K9Y6"/>
<keyword evidence="1" id="KW-0732">Signal</keyword>
<proteinExistence type="predicted"/>
<feature type="chain" id="PRO_5039220218" evidence="1">
    <location>
        <begin position="21"/>
        <end position="150"/>
    </location>
</feature>
<protein>
    <submittedName>
        <fullName evidence="2">Uncharacterized protein</fullName>
    </submittedName>
</protein>
<accession>A0A9E4K9Y6</accession>
<dbReference type="Proteomes" id="UP000886667">
    <property type="component" value="Unassembled WGS sequence"/>
</dbReference>
<feature type="signal peptide" evidence="1">
    <location>
        <begin position="1"/>
        <end position="20"/>
    </location>
</feature>
<evidence type="ECO:0000313" key="3">
    <source>
        <dbReference type="Proteomes" id="UP000886667"/>
    </source>
</evidence>
<evidence type="ECO:0000313" key="2">
    <source>
        <dbReference type="EMBL" id="MCG7944802.1"/>
    </source>
</evidence>
<sequence>MFKKLITATVLAATAASVQATDIPEGTITAIWAQETKWTREDGRDFFVYARVHNEDRNWKIDFPIFDPTCTKGRTDFKQKVKVNGKNITIAGGCIDDDWFGLVPKKEDQQYIFNQFFKKNYVTMVVDGEQTFKWLAKGVVRAVRTSQKKK</sequence>
<organism evidence="2 3">
    <name type="scientific">Candidatus Thiodiazotropha taylori</name>
    <dbReference type="NCBI Taxonomy" id="2792791"/>
    <lineage>
        <taxon>Bacteria</taxon>
        <taxon>Pseudomonadati</taxon>
        <taxon>Pseudomonadota</taxon>
        <taxon>Gammaproteobacteria</taxon>
        <taxon>Chromatiales</taxon>
        <taxon>Sedimenticolaceae</taxon>
        <taxon>Candidatus Thiodiazotropha</taxon>
    </lineage>
</organism>
<dbReference type="EMBL" id="JAEPCM010000016">
    <property type="protein sequence ID" value="MCG7944802.1"/>
    <property type="molecule type" value="Genomic_DNA"/>
</dbReference>
<comment type="caution">
    <text evidence="2">The sequence shown here is derived from an EMBL/GenBank/DDBJ whole genome shotgun (WGS) entry which is preliminary data.</text>
</comment>